<dbReference type="Gene3D" id="1.20.1250.20">
    <property type="entry name" value="MFS general substrate transporter like domains"/>
    <property type="match status" value="1"/>
</dbReference>
<dbReference type="Proteomes" id="UP000324800">
    <property type="component" value="Unassembled WGS sequence"/>
</dbReference>
<evidence type="ECO:0000256" key="1">
    <source>
        <dbReference type="SAM" id="Phobius"/>
    </source>
</evidence>
<dbReference type="EMBL" id="SNRW01007490">
    <property type="protein sequence ID" value="KAA6381156.1"/>
    <property type="molecule type" value="Genomic_DNA"/>
</dbReference>
<dbReference type="InterPro" id="IPR036259">
    <property type="entry name" value="MFS_trans_sf"/>
</dbReference>
<feature type="transmembrane region" description="Helical" evidence="1">
    <location>
        <begin position="339"/>
        <end position="361"/>
    </location>
</feature>
<sequence length="362" mass="41420">MFDTPKVGMMMQMYLPLTQRNQQTYSDVYIIRVTGYCVAELEDIENEKKKRNEVVVQNTAETLEKDSKIRFQLSQYGIQSFYNIATVTNTPDTEKEEEENETEIDWLTDPGYSRRALVFSCVPIVRRPVRIWRVGKGNWGRWNTASQFMNSYGQLDRKRKSQLQKQYLNRANVEIGDGGDFEDCVQIIEEDSIIRDTNIWIINIKDNCVIHLHSKETTNHLPSLIICAVGVCLFITGFRFGVGPLAPQTVIDICNGKRRKIRKENRSDNSIDQEAIQMRGINAPLKIAQDSEVKVEAPENEMKSISWRNTAIGIASSFSWFGSVFISTAFLPIVDRISFGGGFLFLAFINFIGFVFSLTFVQ</sequence>
<dbReference type="AlphaFoldDB" id="A0A5J4VFQ8"/>
<protein>
    <submittedName>
        <fullName evidence="2">Uncharacterized protein</fullName>
    </submittedName>
</protein>
<keyword evidence="1" id="KW-1133">Transmembrane helix</keyword>
<feature type="transmembrane region" description="Helical" evidence="1">
    <location>
        <begin position="311"/>
        <end position="333"/>
    </location>
</feature>
<reference evidence="2 3" key="1">
    <citation type="submission" date="2019-03" db="EMBL/GenBank/DDBJ databases">
        <title>Single cell metagenomics reveals metabolic interactions within the superorganism composed of flagellate Streblomastix strix and complex community of Bacteroidetes bacteria on its surface.</title>
        <authorList>
            <person name="Treitli S.C."/>
            <person name="Kolisko M."/>
            <person name="Husnik F."/>
            <person name="Keeling P."/>
            <person name="Hampl V."/>
        </authorList>
    </citation>
    <scope>NUCLEOTIDE SEQUENCE [LARGE SCALE GENOMIC DNA]</scope>
    <source>
        <strain evidence="2">ST1C</strain>
    </source>
</reference>
<keyword evidence="1" id="KW-0812">Transmembrane</keyword>
<comment type="caution">
    <text evidence="2">The sequence shown here is derived from an EMBL/GenBank/DDBJ whole genome shotgun (WGS) entry which is preliminary data.</text>
</comment>
<dbReference type="SUPFAM" id="SSF103473">
    <property type="entry name" value="MFS general substrate transporter"/>
    <property type="match status" value="1"/>
</dbReference>
<organism evidence="2 3">
    <name type="scientific">Streblomastix strix</name>
    <dbReference type="NCBI Taxonomy" id="222440"/>
    <lineage>
        <taxon>Eukaryota</taxon>
        <taxon>Metamonada</taxon>
        <taxon>Preaxostyla</taxon>
        <taxon>Oxymonadida</taxon>
        <taxon>Streblomastigidae</taxon>
        <taxon>Streblomastix</taxon>
    </lineage>
</organism>
<evidence type="ECO:0000313" key="2">
    <source>
        <dbReference type="EMBL" id="KAA6381156.1"/>
    </source>
</evidence>
<feature type="transmembrane region" description="Helical" evidence="1">
    <location>
        <begin position="221"/>
        <end position="242"/>
    </location>
</feature>
<accession>A0A5J4VFQ8</accession>
<gene>
    <name evidence="2" type="ORF">EZS28_023317</name>
</gene>
<evidence type="ECO:0000313" key="3">
    <source>
        <dbReference type="Proteomes" id="UP000324800"/>
    </source>
</evidence>
<keyword evidence="1" id="KW-0472">Membrane</keyword>
<name>A0A5J4VFQ8_9EUKA</name>
<proteinExistence type="predicted"/>